<dbReference type="STRING" id="1328313.DS2_09372"/>
<gene>
    <name evidence="2" type="ORF">DS2_09372</name>
</gene>
<evidence type="ECO:0000259" key="1">
    <source>
        <dbReference type="Pfam" id="PF13304"/>
    </source>
</evidence>
<comment type="caution">
    <text evidence="2">The sequence shown here is derived from an EMBL/GenBank/DDBJ whole genome shotgun (WGS) entry which is preliminary data.</text>
</comment>
<evidence type="ECO:0000313" key="2">
    <source>
        <dbReference type="EMBL" id="EWH10145.1"/>
    </source>
</evidence>
<accession>W7QXX5</accession>
<dbReference type="InterPro" id="IPR027417">
    <property type="entry name" value="P-loop_NTPase"/>
</dbReference>
<name>W7QXX5_9ALTE</name>
<feature type="domain" description="ATPase AAA-type core" evidence="1">
    <location>
        <begin position="49"/>
        <end position="148"/>
    </location>
</feature>
<dbReference type="Proteomes" id="UP000019276">
    <property type="component" value="Unassembled WGS sequence"/>
</dbReference>
<reference evidence="2 3" key="1">
    <citation type="journal article" date="2014" name="Genome Announc.">
        <title>Draft Genome Sequence of the Agar-Degrading Bacterium Catenovulum sp. Strain DS-2, Isolated from Intestines of Haliotis diversicolor.</title>
        <authorList>
            <person name="Shan D."/>
            <person name="Li X."/>
            <person name="Gu Z."/>
            <person name="Wei G."/>
            <person name="Gao Z."/>
            <person name="Shao Z."/>
        </authorList>
    </citation>
    <scope>NUCLEOTIDE SEQUENCE [LARGE SCALE GENOMIC DNA]</scope>
    <source>
        <strain evidence="2 3">DS-2</strain>
    </source>
</reference>
<dbReference type="eggNOG" id="COG1106">
    <property type="taxonomic scope" value="Bacteria"/>
</dbReference>
<dbReference type="Pfam" id="PF13304">
    <property type="entry name" value="AAA_21"/>
    <property type="match status" value="2"/>
</dbReference>
<proteinExistence type="predicted"/>
<dbReference type="CDD" id="cd00267">
    <property type="entry name" value="ABC_ATPase"/>
    <property type="match status" value="1"/>
</dbReference>
<dbReference type="SUPFAM" id="SSF52540">
    <property type="entry name" value="P-loop containing nucleoside triphosphate hydrolases"/>
    <property type="match status" value="1"/>
</dbReference>
<organism evidence="2 3">
    <name type="scientific">Catenovulum agarivorans DS-2</name>
    <dbReference type="NCBI Taxonomy" id="1328313"/>
    <lineage>
        <taxon>Bacteria</taxon>
        <taxon>Pseudomonadati</taxon>
        <taxon>Pseudomonadota</taxon>
        <taxon>Gammaproteobacteria</taxon>
        <taxon>Alteromonadales</taxon>
        <taxon>Alteromonadaceae</taxon>
        <taxon>Catenovulum</taxon>
    </lineage>
</organism>
<keyword evidence="3" id="KW-1185">Reference proteome</keyword>
<dbReference type="InterPro" id="IPR003959">
    <property type="entry name" value="ATPase_AAA_core"/>
</dbReference>
<dbReference type="GO" id="GO:0005524">
    <property type="term" value="F:ATP binding"/>
    <property type="evidence" value="ECO:0007669"/>
    <property type="project" value="InterPro"/>
</dbReference>
<dbReference type="OrthoDB" id="9809324at2"/>
<sequence>MLLRFSVENFKSFKQRVEFSMLPSRVKSHPAHVIRAKNTKDISVLKSSIIYGANASGKSNLIKAMRHAQAMVVEGAKLGKNLPYDPFRLDQSCATQPTRFEFEIKSGKQNYAYGFSADHKAIYEEWLFEINKSGETSVFERSLQNNQSQFDFGPLKFKNKEDEQFLQFTAKGTPTNRLFLAECYERNVLTNLNYLTAFVDVSYWFHEKLNIVFPNSKYHGLEMQLHVGNDNADMLARILNEFDTGVAGLSLKEIDFNKELPELPSSVKQDILQEIDEKEAIFVAGPRNTRYQFVRDETSQVKAFKLMTKHLDASGEEVLFDIFQESDGTQRLLDIAPGLLDIFSKDKVYIIDEIDRSLHSEITTSLLNTFLNLTCDVQSQLIVTTHESNLLNLDLIRRDEVWFTQKDKLGATSLYSLEEFQPRFDKDIRKGYLVGRFGGVPVIKDLFSEFKGANCAS</sequence>
<dbReference type="PANTHER" id="PTHR40396:SF1">
    <property type="entry name" value="ATPASE AAA-TYPE CORE DOMAIN-CONTAINING PROTEIN"/>
    <property type="match status" value="1"/>
</dbReference>
<dbReference type="PATRIC" id="fig|1328313.3.peg.1918"/>
<dbReference type="AlphaFoldDB" id="W7QXX5"/>
<dbReference type="GO" id="GO:0016887">
    <property type="term" value="F:ATP hydrolysis activity"/>
    <property type="evidence" value="ECO:0007669"/>
    <property type="project" value="InterPro"/>
</dbReference>
<dbReference type="EMBL" id="ARZY01000015">
    <property type="protein sequence ID" value="EWH10145.1"/>
    <property type="molecule type" value="Genomic_DNA"/>
</dbReference>
<evidence type="ECO:0000313" key="3">
    <source>
        <dbReference type="Proteomes" id="UP000019276"/>
    </source>
</evidence>
<dbReference type="Gene3D" id="3.40.50.300">
    <property type="entry name" value="P-loop containing nucleotide triphosphate hydrolases"/>
    <property type="match status" value="1"/>
</dbReference>
<dbReference type="RefSeq" id="WP_035014488.1">
    <property type="nucleotide sequence ID" value="NZ_ARZY01000015.1"/>
</dbReference>
<feature type="domain" description="ATPase AAA-type core" evidence="1">
    <location>
        <begin position="252"/>
        <end position="392"/>
    </location>
</feature>
<dbReference type="PANTHER" id="PTHR40396">
    <property type="entry name" value="ATPASE-LIKE PROTEIN"/>
    <property type="match status" value="1"/>
</dbReference>
<protein>
    <recommendedName>
        <fullName evidence="1">ATPase AAA-type core domain-containing protein</fullName>
    </recommendedName>
</protein>